<evidence type="ECO:0000313" key="2">
    <source>
        <dbReference type="Proteomes" id="UP001054945"/>
    </source>
</evidence>
<dbReference type="AlphaFoldDB" id="A0AAV4XIP1"/>
<proteinExistence type="predicted"/>
<accession>A0AAV4XIP1</accession>
<gene>
    <name evidence="1" type="ORF">CEXT_654981</name>
</gene>
<comment type="caution">
    <text evidence="1">The sequence shown here is derived from an EMBL/GenBank/DDBJ whole genome shotgun (WGS) entry which is preliminary data.</text>
</comment>
<keyword evidence="2" id="KW-1185">Reference proteome</keyword>
<dbReference type="EMBL" id="BPLR01017795">
    <property type="protein sequence ID" value="GIY94517.1"/>
    <property type="molecule type" value="Genomic_DNA"/>
</dbReference>
<evidence type="ECO:0000313" key="1">
    <source>
        <dbReference type="EMBL" id="GIY94517.1"/>
    </source>
</evidence>
<sequence>MRKVFSIVLEDGTSYPFSPAVLLHLHPLHTVCTQAKLMTVAWMYVRVLGKAEEPNHHRVKEIDYCHAEDEKSAREISGISN</sequence>
<protein>
    <submittedName>
        <fullName evidence="1">Uncharacterized protein</fullName>
    </submittedName>
</protein>
<name>A0AAV4XIP1_CAEEX</name>
<reference evidence="1 2" key="1">
    <citation type="submission" date="2021-06" db="EMBL/GenBank/DDBJ databases">
        <title>Caerostris extrusa draft genome.</title>
        <authorList>
            <person name="Kono N."/>
            <person name="Arakawa K."/>
        </authorList>
    </citation>
    <scope>NUCLEOTIDE SEQUENCE [LARGE SCALE GENOMIC DNA]</scope>
</reference>
<organism evidence="1 2">
    <name type="scientific">Caerostris extrusa</name>
    <name type="common">Bark spider</name>
    <name type="synonym">Caerostris bankana</name>
    <dbReference type="NCBI Taxonomy" id="172846"/>
    <lineage>
        <taxon>Eukaryota</taxon>
        <taxon>Metazoa</taxon>
        <taxon>Ecdysozoa</taxon>
        <taxon>Arthropoda</taxon>
        <taxon>Chelicerata</taxon>
        <taxon>Arachnida</taxon>
        <taxon>Araneae</taxon>
        <taxon>Araneomorphae</taxon>
        <taxon>Entelegynae</taxon>
        <taxon>Araneoidea</taxon>
        <taxon>Araneidae</taxon>
        <taxon>Caerostris</taxon>
    </lineage>
</organism>
<dbReference type="Proteomes" id="UP001054945">
    <property type="component" value="Unassembled WGS sequence"/>
</dbReference>